<dbReference type="Pfam" id="PF01869">
    <property type="entry name" value="BcrAD_BadFG"/>
    <property type="match status" value="1"/>
</dbReference>
<evidence type="ECO:0000259" key="1">
    <source>
        <dbReference type="Pfam" id="PF01869"/>
    </source>
</evidence>
<reference evidence="2 3" key="1">
    <citation type="submission" date="2018-11" db="EMBL/GenBank/DDBJ databases">
        <title>Genomic Encyclopedia of Type Strains, Phase IV (KMG-IV): sequencing the most valuable type-strain genomes for metagenomic binning, comparative biology and taxonomic classification.</title>
        <authorList>
            <person name="Goeker M."/>
        </authorList>
    </citation>
    <scope>NUCLEOTIDE SEQUENCE [LARGE SCALE GENOMIC DNA]</scope>
    <source>
        <strain evidence="2 3">DSM 21945</strain>
    </source>
</reference>
<dbReference type="EMBL" id="RJUL01000001">
    <property type="protein sequence ID" value="ROQ30702.1"/>
    <property type="molecule type" value="Genomic_DNA"/>
</dbReference>
<dbReference type="InterPro" id="IPR043129">
    <property type="entry name" value="ATPase_NBD"/>
</dbReference>
<keyword evidence="2" id="KW-0418">Kinase</keyword>
<dbReference type="Proteomes" id="UP000268033">
    <property type="component" value="Unassembled WGS sequence"/>
</dbReference>
<proteinExistence type="predicted"/>
<evidence type="ECO:0000313" key="2">
    <source>
        <dbReference type="EMBL" id="ROQ30702.1"/>
    </source>
</evidence>
<dbReference type="RefSeq" id="WP_050659166.1">
    <property type="nucleotide sequence ID" value="NZ_LFWC01000007.1"/>
</dbReference>
<keyword evidence="2" id="KW-0808">Transferase</keyword>
<organism evidence="2 3">
    <name type="scientific">Gallaecimonas pentaromativorans</name>
    <dbReference type="NCBI Taxonomy" id="584787"/>
    <lineage>
        <taxon>Bacteria</taxon>
        <taxon>Pseudomonadati</taxon>
        <taxon>Pseudomonadota</taxon>
        <taxon>Gammaproteobacteria</taxon>
        <taxon>Enterobacterales</taxon>
        <taxon>Gallaecimonadaceae</taxon>
        <taxon>Gallaecimonas</taxon>
    </lineage>
</organism>
<feature type="domain" description="ATPase BadF/BadG/BcrA/BcrD type" evidence="1">
    <location>
        <begin position="11"/>
        <end position="256"/>
    </location>
</feature>
<protein>
    <submittedName>
        <fullName evidence="2">Glucosamine kinase</fullName>
    </submittedName>
</protein>
<dbReference type="AlphaFoldDB" id="A0A3N1PGW5"/>
<dbReference type="Gene3D" id="3.30.420.40">
    <property type="match status" value="2"/>
</dbReference>
<dbReference type="OrthoDB" id="9816014at2"/>
<dbReference type="PANTHER" id="PTHR43190:SF3">
    <property type="entry name" value="N-ACETYL-D-GLUCOSAMINE KINASE"/>
    <property type="match status" value="1"/>
</dbReference>
<dbReference type="STRING" id="584787.GCA_001247655_03711"/>
<dbReference type="CDD" id="cd24082">
    <property type="entry name" value="ASKHA_NBD_GspK-like"/>
    <property type="match status" value="1"/>
</dbReference>
<comment type="caution">
    <text evidence="2">The sequence shown here is derived from an EMBL/GenBank/DDBJ whole genome shotgun (WGS) entry which is preliminary data.</text>
</comment>
<dbReference type="SUPFAM" id="SSF53067">
    <property type="entry name" value="Actin-like ATPase domain"/>
    <property type="match status" value="2"/>
</dbReference>
<evidence type="ECO:0000313" key="3">
    <source>
        <dbReference type="Proteomes" id="UP000268033"/>
    </source>
</evidence>
<accession>A0A3N1PGW5</accession>
<dbReference type="InterPro" id="IPR002731">
    <property type="entry name" value="ATPase_BadF"/>
</dbReference>
<dbReference type="GO" id="GO:0016301">
    <property type="term" value="F:kinase activity"/>
    <property type="evidence" value="ECO:0007669"/>
    <property type="project" value="UniProtKB-KW"/>
</dbReference>
<name>A0A3N1PGW5_9GAMM</name>
<keyword evidence="3" id="KW-1185">Reference proteome</keyword>
<gene>
    <name evidence="2" type="ORF">EDC28_101391</name>
</gene>
<dbReference type="InterPro" id="IPR052519">
    <property type="entry name" value="Euk-type_GlcNAc_Kinase"/>
</dbReference>
<dbReference type="PANTHER" id="PTHR43190">
    <property type="entry name" value="N-ACETYL-D-GLUCOSAMINE KINASE"/>
    <property type="match status" value="1"/>
</dbReference>
<sequence length="299" mass="30332">MTSFGNEPLFLGIDGGGSKCRAVLYRKDSGIIGEGLAGPANPVQGLERAQDAVLACASAALSDAGLSQSQLGHLIVGAGLAGVNAPRTRAAMLSWQHPFAQFYLTTDLHIASLGAHDGTDGAVIITGTGSSGFSQCAGQQRFLGGHGFPLGDKAGGAWLGLAAVQAALLALDNLGPATSLSQAVLAKTHSQDSTALMDQFCGQPSAPYGQLAALVFDEAAKGDAVAKAIVADGAGYLSNMVLQLTELGPIKVAFIGGLGGIWQPWLSDAAKARITPALQGPEVGAVIYAQQRYTGEHAP</sequence>